<evidence type="ECO:0000313" key="3">
    <source>
        <dbReference type="Proteomes" id="UP001589585"/>
    </source>
</evidence>
<keyword evidence="3" id="KW-1185">Reference proteome</keyword>
<evidence type="ECO:0000313" key="2">
    <source>
        <dbReference type="EMBL" id="MFB9055738.1"/>
    </source>
</evidence>
<keyword evidence="1" id="KW-0812">Transmembrane</keyword>
<gene>
    <name evidence="2" type="ORF">ACFFU9_03195</name>
</gene>
<name>A0ABV5F8F9_9FLAO</name>
<protein>
    <recommendedName>
        <fullName evidence="4">PepSY-associated transmembrane protein</fullName>
    </recommendedName>
</protein>
<organism evidence="2 3">
    <name type="scientific">Mariniflexile ostreae</name>
    <dbReference type="NCBI Taxonomy" id="1520892"/>
    <lineage>
        <taxon>Bacteria</taxon>
        <taxon>Pseudomonadati</taxon>
        <taxon>Bacteroidota</taxon>
        <taxon>Flavobacteriia</taxon>
        <taxon>Flavobacteriales</taxon>
        <taxon>Flavobacteriaceae</taxon>
        <taxon>Mariniflexile</taxon>
    </lineage>
</organism>
<reference evidence="2 3" key="1">
    <citation type="submission" date="2024-09" db="EMBL/GenBank/DDBJ databases">
        <authorList>
            <person name="Sun Q."/>
            <person name="Mori K."/>
        </authorList>
    </citation>
    <scope>NUCLEOTIDE SEQUENCE [LARGE SCALE GENOMIC DNA]</scope>
    <source>
        <strain evidence="2 3">CECT 8622</strain>
    </source>
</reference>
<sequence length="160" mass="18374">MKNNLSNIKKPGFKTPNNYFENFESNIFKQAKTSNNSGQTGFKVPTSYFDTLENQIMDQVKGHHKTKVIKHFNTRHIVYISSIAAAILLWFTFSFPETSAWDNLDSDTVENYLINEDIGSYEIASTLGSTDFSDYNLKINENSIEIYLLDHTDIEDLLIE</sequence>
<dbReference type="EMBL" id="JBHMFC010000009">
    <property type="protein sequence ID" value="MFB9055738.1"/>
    <property type="molecule type" value="Genomic_DNA"/>
</dbReference>
<proteinExistence type="predicted"/>
<feature type="transmembrane region" description="Helical" evidence="1">
    <location>
        <begin position="77"/>
        <end position="95"/>
    </location>
</feature>
<evidence type="ECO:0000256" key="1">
    <source>
        <dbReference type="SAM" id="Phobius"/>
    </source>
</evidence>
<dbReference type="Proteomes" id="UP001589585">
    <property type="component" value="Unassembled WGS sequence"/>
</dbReference>
<evidence type="ECO:0008006" key="4">
    <source>
        <dbReference type="Google" id="ProtNLM"/>
    </source>
</evidence>
<keyword evidence="1" id="KW-1133">Transmembrane helix</keyword>
<accession>A0ABV5F8F9</accession>
<dbReference type="RefSeq" id="WP_379859925.1">
    <property type="nucleotide sequence ID" value="NZ_JBHMFC010000009.1"/>
</dbReference>
<comment type="caution">
    <text evidence="2">The sequence shown here is derived from an EMBL/GenBank/DDBJ whole genome shotgun (WGS) entry which is preliminary data.</text>
</comment>
<keyword evidence="1" id="KW-0472">Membrane</keyword>